<feature type="domain" description="FAD-dependent oxidoreductase 2 FAD-binding" evidence="5">
    <location>
        <begin position="8"/>
        <end position="179"/>
    </location>
</feature>
<dbReference type="InterPro" id="IPR027477">
    <property type="entry name" value="Succ_DH/fumarate_Rdtase_cat_sf"/>
</dbReference>
<dbReference type="InterPro" id="IPR050315">
    <property type="entry name" value="FAD-oxidoreductase_2"/>
</dbReference>
<keyword evidence="4" id="KW-0560">Oxidoreductase</keyword>
<evidence type="ECO:0000259" key="5">
    <source>
        <dbReference type="Pfam" id="PF00890"/>
    </source>
</evidence>
<evidence type="ECO:0000256" key="1">
    <source>
        <dbReference type="ARBA" id="ARBA00001974"/>
    </source>
</evidence>
<name>X0XA88_9ZZZZ</name>
<evidence type="ECO:0000256" key="2">
    <source>
        <dbReference type="ARBA" id="ARBA00022630"/>
    </source>
</evidence>
<dbReference type="Gene3D" id="3.50.50.60">
    <property type="entry name" value="FAD/NAD(P)-binding domain"/>
    <property type="match status" value="1"/>
</dbReference>
<sequence>TGSLLTSSGLGGIGVDKHGERWANEATSDLDSYTMRYHDIIQRDPTGLHFVISDEKIRQADPYKREGKEKIFKADTIEELEKILGIDAGGLKKTLDEYNSDIEQYGYDRKLGRRLQGMAHPGKPVQTIDTPPYYGVRCKVCLTSMKGGLKINGKTQVLTPFGDVIPGLYAAGEIAGGLMGIPSKYYTGTMTIQCFTQGRIAGDVAADEKSV</sequence>
<dbReference type="Gene3D" id="3.90.700.10">
    <property type="entry name" value="Succinate dehydrogenase/fumarate reductase flavoprotein, catalytic domain"/>
    <property type="match status" value="1"/>
</dbReference>
<evidence type="ECO:0000256" key="3">
    <source>
        <dbReference type="ARBA" id="ARBA00022827"/>
    </source>
</evidence>
<dbReference type="GO" id="GO:0016491">
    <property type="term" value="F:oxidoreductase activity"/>
    <property type="evidence" value="ECO:0007669"/>
    <property type="project" value="UniProtKB-KW"/>
</dbReference>
<comment type="cofactor">
    <cofactor evidence="1">
        <name>FAD</name>
        <dbReference type="ChEBI" id="CHEBI:57692"/>
    </cofactor>
</comment>
<dbReference type="Pfam" id="PF00890">
    <property type="entry name" value="FAD_binding_2"/>
    <property type="match status" value="1"/>
</dbReference>
<protein>
    <recommendedName>
        <fullName evidence="5">FAD-dependent oxidoreductase 2 FAD-binding domain-containing protein</fullName>
    </recommendedName>
</protein>
<keyword evidence="2" id="KW-0285">Flavoprotein</keyword>
<evidence type="ECO:0000256" key="4">
    <source>
        <dbReference type="ARBA" id="ARBA00023002"/>
    </source>
</evidence>
<dbReference type="EMBL" id="BARS01048051">
    <property type="protein sequence ID" value="GAG32337.1"/>
    <property type="molecule type" value="Genomic_DNA"/>
</dbReference>
<dbReference type="PANTHER" id="PTHR43400">
    <property type="entry name" value="FUMARATE REDUCTASE"/>
    <property type="match status" value="1"/>
</dbReference>
<keyword evidence="3" id="KW-0274">FAD</keyword>
<dbReference type="AlphaFoldDB" id="X0XA88"/>
<reference evidence="6" key="1">
    <citation type="journal article" date="2014" name="Front. Microbiol.">
        <title>High frequency of phylogenetically diverse reductive dehalogenase-homologous genes in deep subseafloor sedimentary metagenomes.</title>
        <authorList>
            <person name="Kawai M."/>
            <person name="Futagami T."/>
            <person name="Toyoda A."/>
            <person name="Takaki Y."/>
            <person name="Nishi S."/>
            <person name="Hori S."/>
            <person name="Arai W."/>
            <person name="Tsubouchi T."/>
            <person name="Morono Y."/>
            <person name="Uchiyama I."/>
            <person name="Ito T."/>
            <person name="Fujiyama A."/>
            <person name="Inagaki F."/>
            <person name="Takami H."/>
        </authorList>
    </citation>
    <scope>NUCLEOTIDE SEQUENCE</scope>
    <source>
        <strain evidence="6">Expedition CK06-06</strain>
    </source>
</reference>
<comment type="caution">
    <text evidence="6">The sequence shown here is derived from an EMBL/GenBank/DDBJ whole genome shotgun (WGS) entry which is preliminary data.</text>
</comment>
<dbReference type="SUPFAM" id="SSF51905">
    <property type="entry name" value="FAD/NAD(P)-binding domain"/>
    <property type="match status" value="1"/>
</dbReference>
<gene>
    <name evidence="6" type="ORF">S01H1_72092</name>
</gene>
<proteinExistence type="predicted"/>
<dbReference type="InterPro" id="IPR036188">
    <property type="entry name" value="FAD/NAD-bd_sf"/>
</dbReference>
<organism evidence="6">
    <name type="scientific">marine sediment metagenome</name>
    <dbReference type="NCBI Taxonomy" id="412755"/>
    <lineage>
        <taxon>unclassified sequences</taxon>
        <taxon>metagenomes</taxon>
        <taxon>ecological metagenomes</taxon>
    </lineage>
</organism>
<dbReference type="PANTHER" id="PTHR43400:SF7">
    <property type="entry name" value="FAD-DEPENDENT OXIDOREDUCTASE 2 FAD BINDING DOMAIN-CONTAINING PROTEIN"/>
    <property type="match status" value="1"/>
</dbReference>
<accession>X0XA88</accession>
<dbReference type="InterPro" id="IPR003953">
    <property type="entry name" value="FAD-dep_OxRdtase_2_FAD-bd"/>
</dbReference>
<evidence type="ECO:0000313" key="6">
    <source>
        <dbReference type="EMBL" id="GAG32337.1"/>
    </source>
</evidence>
<dbReference type="SUPFAM" id="SSF56425">
    <property type="entry name" value="Succinate dehydrogenase/fumarate reductase flavoprotein, catalytic domain"/>
    <property type="match status" value="1"/>
</dbReference>
<feature type="non-terminal residue" evidence="6">
    <location>
        <position position="1"/>
    </location>
</feature>